<gene>
    <name evidence="1" type="ORF">PCA20602_03229</name>
</gene>
<dbReference type="EMBL" id="CABPRV010000007">
    <property type="protein sequence ID" value="VVE22761.1"/>
    <property type="molecule type" value="Genomic_DNA"/>
</dbReference>
<dbReference type="RefSeq" id="WP_174981193.1">
    <property type="nucleotide sequence ID" value="NZ_CABPRV010000007.1"/>
</dbReference>
<sequence length="79" mass="8151">MTMHLTRLEDALAASPSTVSRDVGAQLDAAIKALEIVLGAPLPPAQHAQADALKQAVIAAGAILESIARRYSTSYGKAP</sequence>
<proteinExistence type="predicted"/>
<organism evidence="1 2">
    <name type="scientific">Pandoraea capi</name>
    <dbReference type="NCBI Taxonomy" id="2508286"/>
    <lineage>
        <taxon>Bacteria</taxon>
        <taxon>Pseudomonadati</taxon>
        <taxon>Pseudomonadota</taxon>
        <taxon>Betaproteobacteria</taxon>
        <taxon>Burkholderiales</taxon>
        <taxon>Burkholderiaceae</taxon>
        <taxon>Pandoraea</taxon>
    </lineage>
</organism>
<comment type="caution">
    <text evidence="1">The sequence shown here is derived from an EMBL/GenBank/DDBJ whole genome shotgun (WGS) entry which is preliminary data.</text>
</comment>
<name>A0ABY6W3N0_9BURK</name>
<reference evidence="1 2" key="1">
    <citation type="submission" date="2019-08" db="EMBL/GenBank/DDBJ databases">
        <authorList>
            <person name="Peeters C."/>
        </authorList>
    </citation>
    <scope>NUCLEOTIDE SEQUENCE [LARGE SCALE GENOMIC DNA]</scope>
    <source>
        <strain evidence="1 2">LMG 20602</strain>
    </source>
</reference>
<dbReference type="Proteomes" id="UP000366065">
    <property type="component" value="Unassembled WGS sequence"/>
</dbReference>
<keyword evidence="2" id="KW-1185">Reference proteome</keyword>
<protein>
    <submittedName>
        <fullName evidence="1">EscE/YscE/SsaE family type III secretion system needle protein co-chaperone</fullName>
    </submittedName>
</protein>
<evidence type="ECO:0000313" key="1">
    <source>
        <dbReference type="EMBL" id="VVE22761.1"/>
    </source>
</evidence>
<evidence type="ECO:0000313" key="2">
    <source>
        <dbReference type="Proteomes" id="UP000366065"/>
    </source>
</evidence>
<dbReference type="Pfam" id="PF08988">
    <property type="entry name" value="T3SS_needle_E"/>
    <property type="match status" value="1"/>
</dbReference>
<accession>A0ABY6W3N0</accession>
<dbReference type="InterPro" id="IPR012671">
    <property type="entry name" value="T3SS_PscE/YscE"/>
</dbReference>